<name>A0ABR1Z3A0_9PEZI</name>
<evidence type="ECO:0000313" key="3">
    <source>
        <dbReference type="Proteomes" id="UP001492380"/>
    </source>
</evidence>
<keyword evidence="3" id="KW-1185">Reference proteome</keyword>
<accession>A0ABR1Z3A0</accession>
<proteinExistence type="predicted"/>
<reference evidence="2 3" key="1">
    <citation type="submission" date="2024-04" db="EMBL/GenBank/DDBJ databases">
        <title>Phyllosticta paracitricarpa is synonymous to the EU quarantine fungus P. citricarpa based on phylogenomic analyses.</title>
        <authorList>
            <consortium name="Lawrence Berkeley National Laboratory"/>
            <person name="Van Ingen-Buijs V.A."/>
            <person name="Van Westerhoven A.C."/>
            <person name="Haridas S."/>
            <person name="Skiadas P."/>
            <person name="Martin F."/>
            <person name="Groenewald J.Z."/>
            <person name="Crous P.W."/>
            <person name="Seidl M.F."/>
        </authorList>
    </citation>
    <scope>NUCLEOTIDE SEQUENCE [LARGE SCALE GENOMIC DNA]</scope>
    <source>
        <strain evidence="2 3">CBS 123374</strain>
    </source>
</reference>
<feature type="transmembrane region" description="Helical" evidence="1">
    <location>
        <begin position="152"/>
        <end position="177"/>
    </location>
</feature>
<dbReference type="Proteomes" id="UP001492380">
    <property type="component" value="Unassembled WGS sequence"/>
</dbReference>
<keyword evidence="1" id="KW-0812">Transmembrane</keyword>
<comment type="caution">
    <text evidence="2">The sequence shown here is derived from an EMBL/GenBank/DDBJ whole genome shotgun (WGS) entry which is preliminary data.</text>
</comment>
<organism evidence="2 3">
    <name type="scientific">Phyllosticta capitalensis</name>
    <dbReference type="NCBI Taxonomy" id="121624"/>
    <lineage>
        <taxon>Eukaryota</taxon>
        <taxon>Fungi</taxon>
        <taxon>Dikarya</taxon>
        <taxon>Ascomycota</taxon>
        <taxon>Pezizomycotina</taxon>
        <taxon>Dothideomycetes</taxon>
        <taxon>Dothideomycetes incertae sedis</taxon>
        <taxon>Botryosphaeriales</taxon>
        <taxon>Phyllostictaceae</taxon>
        <taxon>Phyllosticta</taxon>
    </lineage>
</organism>
<sequence>MSDWLPKVHSLVRRYTSKFRQYYPNNRLSGSIELRPSALRLLVYSLLHNKDQTVFIQPSITPTTTTATATTTQSFAHNTMSSGNNADLMAHNSHSGGISTALVYKICQTGARVKPRIQYPPIDDSLDDLCLDLDWEKFVADELGGISRLVQLAIAILWVPCLLISLPFLVFGLYLWAKIGIKILCGYLVRMGTAIRKYIVLPEEVFPGVERKGGSRKKCTIRILDLDDWVH</sequence>
<gene>
    <name evidence="2" type="ORF">HDK90DRAFT_12671</name>
</gene>
<protein>
    <submittedName>
        <fullName evidence="2">Uncharacterized protein</fullName>
    </submittedName>
</protein>
<dbReference type="EMBL" id="JBBWRZ010000001">
    <property type="protein sequence ID" value="KAK8246501.1"/>
    <property type="molecule type" value="Genomic_DNA"/>
</dbReference>
<evidence type="ECO:0000256" key="1">
    <source>
        <dbReference type="SAM" id="Phobius"/>
    </source>
</evidence>
<evidence type="ECO:0000313" key="2">
    <source>
        <dbReference type="EMBL" id="KAK8246501.1"/>
    </source>
</evidence>
<keyword evidence="1" id="KW-0472">Membrane</keyword>
<keyword evidence="1" id="KW-1133">Transmembrane helix</keyword>